<proteinExistence type="predicted"/>
<evidence type="ECO:0000256" key="2">
    <source>
        <dbReference type="SAM" id="Phobius"/>
    </source>
</evidence>
<sequence length="154" mass="18162">MLLPTQIQAILYHFLMGWVYAFGFSFLISFVKYLRFPIFKGIVEILYHILFTSLMFIGLYKINGGITNIYLICFFILGAFIYFTWYLSVFLQLFTAIRRLLHPFKVKLLVAKSKIIAIIRLPGKIRKRRKANAKRKKSSRKKKKKKKASDENPD</sequence>
<feature type="transmembrane region" description="Helical" evidence="2">
    <location>
        <begin position="69"/>
        <end position="97"/>
    </location>
</feature>
<keyword evidence="2" id="KW-1133">Transmembrane helix</keyword>
<evidence type="ECO:0000313" key="3">
    <source>
        <dbReference type="EMBL" id="KGJ54395.1"/>
    </source>
</evidence>
<dbReference type="Pfam" id="PF09578">
    <property type="entry name" value="Spore_YabQ"/>
    <property type="match status" value="1"/>
</dbReference>
<feature type="region of interest" description="Disordered" evidence="1">
    <location>
        <begin position="127"/>
        <end position="154"/>
    </location>
</feature>
<keyword evidence="2" id="KW-0472">Membrane</keyword>
<dbReference type="AlphaFoldDB" id="A0A099I9S4"/>
<feature type="transmembrane region" description="Helical" evidence="2">
    <location>
        <begin position="12"/>
        <end position="33"/>
    </location>
</feature>
<dbReference type="Proteomes" id="UP000030008">
    <property type="component" value="Unassembled WGS sequence"/>
</dbReference>
<dbReference type="EMBL" id="JQIF01000017">
    <property type="protein sequence ID" value="KGJ54395.1"/>
    <property type="molecule type" value="Genomic_DNA"/>
</dbReference>
<organism evidence="3 4">
    <name type="scientific">Clostridium innocuum</name>
    <dbReference type="NCBI Taxonomy" id="1522"/>
    <lineage>
        <taxon>Bacteria</taxon>
        <taxon>Bacillati</taxon>
        <taxon>Bacillota</taxon>
        <taxon>Clostridia</taxon>
        <taxon>Eubacteriales</taxon>
        <taxon>Clostridiaceae</taxon>
        <taxon>Clostridium</taxon>
    </lineage>
</organism>
<keyword evidence="2" id="KW-0812">Transmembrane</keyword>
<accession>A0A099I9S4</accession>
<dbReference type="NCBIfam" id="TIGR02893">
    <property type="entry name" value="spore_yabQ"/>
    <property type="match status" value="1"/>
</dbReference>
<evidence type="ECO:0000256" key="1">
    <source>
        <dbReference type="SAM" id="MobiDB-lite"/>
    </source>
</evidence>
<evidence type="ECO:0000313" key="4">
    <source>
        <dbReference type="Proteomes" id="UP000030008"/>
    </source>
</evidence>
<feature type="compositionally biased region" description="Basic residues" evidence="1">
    <location>
        <begin position="127"/>
        <end position="147"/>
    </location>
</feature>
<dbReference type="RefSeq" id="WP_008816083.1">
    <property type="nucleotide sequence ID" value="NZ_AP025565.1"/>
</dbReference>
<name>A0A099I9S4_CLOIN</name>
<protein>
    <submittedName>
        <fullName evidence="3">Spore cortex biosynthesis protein YabQ</fullName>
    </submittedName>
</protein>
<dbReference type="InterPro" id="IPR019074">
    <property type="entry name" value="YabQ"/>
</dbReference>
<reference evidence="3 4" key="1">
    <citation type="submission" date="2014-08" db="EMBL/GenBank/DDBJ databases">
        <title>Clostridium innocuum, an unnegligible vancomycin-resistant pathogen causing extra-intestinal infections.</title>
        <authorList>
            <person name="Feng Y."/>
            <person name="Chiu C.-H."/>
        </authorList>
    </citation>
    <scope>NUCLEOTIDE SEQUENCE [LARGE SCALE GENOMIC DNA]</scope>
    <source>
        <strain evidence="3 4">AN88</strain>
    </source>
</reference>
<feature type="transmembrane region" description="Helical" evidence="2">
    <location>
        <begin position="45"/>
        <end position="63"/>
    </location>
</feature>
<gene>
    <name evidence="3" type="ORF">CIAN88_04450</name>
</gene>
<comment type="caution">
    <text evidence="3">The sequence shown here is derived from an EMBL/GenBank/DDBJ whole genome shotgun (WGS) entry which is preliminary data.</text>
</comment>